<evidence type="ECO:0000313" key="3">
    <source>
        <dbReference type="Proteomes" id="UP000075809"/>
    </source>
</evidence>
<organism evidence="2 3">
    <name type="scientific">Mycetomoellerius zeteki</name>
    <dbReference type="NCBI Taxonomy" id="64791"/>
    <lineage>
        <taxon>Eukaryota</taxon>
        <taxon>Metazoa</taxon>
        <taxon>Ecdysozoa</taxon>
        <taxon>Arthropoda</taxon>
        <taxon>Hexapoda</taxon>
        <taxon>Insecta</taxon>
        <taxon>Pterygota</taxon>
        <taxon>Neoptera</taxon>
        <taxon>Endopterygota</taxon>
        <taxon>Hymenoptera</taxon>
        <taxon>Apocrita</taxon>
        <taxon>Aculeata</taxon>
        <taxon>Formicoidea</taxon>
        <taxon>Formicidae</taxon>
        <taxon>Myrmicinae</taxon>
        <taxon>Mycetomoellerius</taxon>
    </lineage>
</organism>
<dbReference type="Proteomes" id="UP000075809">
    <property type="component" value="Unassembled WGS sequence"/>
</dbReference>
<reference evidence="2 3" key="1">
    <citation type="submission" date="2015-09" db="EMBL/GenBank/DDBJ databases">
        <title>Trachymyrmex zeteki WGS genome.</title>
        <authorList>
            <person name="Nygaard S."/>
            <person name="Hu H."/>
            <person name="Boomsma J."/>
            <person name="Zhang G."/>
        </authorList>
    </citation>
    <scope>NUCLEOTIDE SEQUENCE [LARGE SCALE GENOMIC DNA]</scope>
    <source>
        <strain evidence="2">Tzet28-1</strain>
        <tissue evidence="2">Whole body</tissue>
    </source>
</reference>
<accession>A0A151WNE4</accession>
<proteinExistence type="predicted"/>
<feature type="compositionally biased region" description="Polar residues" evidence="1">
    <location>
        <begin position="291"/>
        <end position="303"/>
    </location>
</feature>
<keyword evidence="3" id="KW-1185">Reference proteome</keyword>
<evidence type="ECO:0000313" key="2">
    <source>
        <dbReference type="EMBL" id="KYQ49205.1"/>
    </source>
</evidence>
<feature type="compositionally biased region" description="Basic and acidic residues" evidence="1">
    <location>
        <begin position="330"/>
        <end position="340"/>
    </location>
</feature>
<feature type="region of interest" description="Disordered" evidence="1">
    <location>
        <begin position="1"/>
        <end position="28"/>
    </location>
</feature>
<dbReference type="EMBL" id="KQ982933">
    <property type="protein sequence ID" value="KYQ49205.1"/>
    <property type="molecule type" value="Genomic_DNA"/>
</dbReference>
<dbReference type="STRING" id="64791.A0A151WNE4"/>
<feature type="compositionally biased region" description="Polar residues" evidence="1">
    <location>
        <begin position="85"/>
        <end position="97"/>
    </location>
</feature>
<feature type="compositionally biased region" description="Basic and acidic residues" evidence="1">
    <location>
        <begin position="266"/>
        <end position="277"/>
    </location>
</feature>
<gene>
    <name evidence="2" type="ORF">ALC60_11733</name>
</gene>
<feature type="region of interest" description="Disordered" evidence="1">
    <location>
        <begin position="266"/>
        <end position="340"/>
    </location>
</feature>
<evidence type="ECO:0000256" key="1">
    <source>
        <dbReference type="SAM" id="MobiDB-lite"/>
    </source>
</evidence>
<dbReference type="AlphaFoldDB" id="A0A151WNE4"/>
<feature type="compositionally biased region" description="Basic and acidic residues" evidence="1">
    <location>
        <begin position="75"/>
        <end position="84"/>
    </location>
</feature>
<name>A0A151WNE4_9HYME</name>
<sequence>MDTRNKKPLNDPGIENYNLKSKEPVTKEHELRMIEQAILERERKLKSRKAEYEQRAEKLENDMCMLERERETLAKIEDEKEWQDSRNFASNTSRETQPQPPDGSPYYFQFTRACRRAKEIITLSAERNFTKLLINKLGRRAYYAVEDEPCNSVTELIDLLTDAFGTAKTLDQYRGELSIIFLKSGEHVLDYISRVKNLRTAILDAERRERGELDPRFVAEIDNLTATSFYEGLPLEYRLQISPEAHLRHTDAFAVAKTIAKRAELDKQRLRNDRDAKQTVPARKPLVHSTPLRQNYLGRTSYSRDLPGTTDRNRDNRNREPPRNPYNRGNDYRRRDTNHVARYRIDIQKGKTKTEISRETKIDTIIVPRYRHATTVRITDIQLTNVESDSTIIHNAKRRETYQVRRDTATHPRRTNNRI</sequence>
<feature type="compositionally biased region" description="Basic and acidic residues" evidence="1">
    <location>
        <begin position="311"/>
        <end position="322"/>
    </location>
</feature>
<protein>
    <submittedName>
        <fullName evidence="2">Uncharacterized protein</fullName>
    </submittedName>
</protein>
<feature type="region of interest" description="Disordered" evidence="1">
    <location>
        <begin position="75"/>
        <end position="104"/>
    </location>
</feature>